<feature type="region of interest" description="Disordered" evidence="1">
    <location>
        <begin position="1"/>
        <end position="70"/>
    </location>
</feature>
<evidence type="ECO:0000259" key="2">
    <source>
        <dbReference type="PROSITE" id="PS50181"/>
    </source>
</evidence>
<dbReference type="EMBL" id="ML769567">
    <property type="protein sequence ID" value="KAE9393654.1"/>
    <property type="molecule type" value="Genomic_DNA"/>
</dbReference>
<dbReference type="Pfam" id="PF00646">
    <property type="entry name" value="F-box"/>
    <property type="match status" value="1"/>
</dbReference>
<sequence length="240" mass="27563">MRRSLRLRDKSKDIQSASAGPSTEDRKRRRSEELDDAEEEPSRTSVKKKAKKSRSDEDEEPAAVALSKEKKKMPREFRKVRGKFGLLEKLAKDAPLDIFFEIFMHLDPGDLLRLARTSKNLRNVLMSKSSESVWRAARSNVDHGLPSLPDDLSEPQYAHLVFFDSYCHNCLRKMKFVGVLWALQMRCCKTCYSHLFTAWDDVKVSLNLDDRLVDVIPHVFIVGKGRSFFMLNGVQSALND</sequence>
<evidence type="ECO:0000313" key="3">
    <source>
        <dbReference type="EMBL" id="KAE9393654.1"/>
    </source>
</evidence>
<dbReference type="SMART" id="SM00256">
    <property type="entry name" value="FBOX"/>
    <property type="match status" value="1"/>
</dbReference>
<dbReference type="Proteomes" id="UP000799118">
    <property type="component" value="Unassembled WGS sequence"/>
</dbReference>
<dbReference type="OrthoDB" id="2322499at2759"/>
<name>A0A6A4H8J8_9AGAR</name>
<organism evidence="3 4">
    <name type="scientific">Gymnopus androsaceus JB14</name>
    <dbReference type="NCBI Taxonomy" id="1447944"/>
    <lineage>
        <taxon>Eukaryota</taxon>
        <taxon>Fungi</taxon>
        <taxon>Dikarya</taxon>
        <taxon>Basidiomycota</taxon>
        <taxon>Agaricomycotina</taxon>
        <taxon>Agaricomycetes</taxon>
        <taxon>Agaricomycetidae</taxon>
        <taxon>Agaricales</taxon>
        <taxon>Marasmiineae</taxon>
        <taxon>Omphalotaceae</taxon>
        <taxon>Gymnopus</taxon>
    </lineage>
</organism>
<dbReference type="Gene3D" id="1.20.1280.50">
    <property type="match status" value="1"/>
</dbReference>
<accession>A0A6A4H8J8</accession>
<dbReference type="SUPFAM" id="SSF81383">
    <property type="entry name" value="F-box domain"/>
    <property type="match status" value="1"/>
</dbReference>
<evidence type="ECO:0000313" key="4">
    <source>
        <dbReference type="Proteomes" id="UP000799118"/>
    </source>
</evidence>
<dbReference type="InterPro" id="IPR001810">
    <property type="entry name" value="F-box_dom"/>
</dbReference>
<keyword evidence="4" id="KW-1185">Reference proteome</keyword>
<feature type="domain" description="F-box" evidence="2">
    <location>
        <begin position="88"/>
        <end position="137"/>
    </location>
</feature>
<feature type="compositionally biased region" description="Basic and acidic residues" evidence="1">
    <location>
        <begin position="1"/>
        <end position="13"/>
    </location>
</feature>
<evidence type="ECO:0000256" key="1">
    <source>
        <dbReference type="SAM" id="MobiDB-lite"/>
    </source>
</evidence>
<feature type="compositionally biased region" description="Basic and acidic residues" evidence="1">
    <location>
        <begin position="23"/>
        <end position="32"/>
    </location>
</feature>
<dbReference type="AlphaFoldDB" id="A0A6A4H8J8"/>
<dbReference type="PROSITE" id="PS50181">
    <property type="entry name" value="FBOX"/>
    <property type="match status" value="1"/>
</dbReference>
<gene>
    <name evidence="3" type="ORF">BT96DRAFT_214610</name>
</gene>
<protein>
    <recommendedName>
        <fullName evidence="2">F-box domain-containing protein</fullName>
    </recommendedName>
</protein>
<proteinExistence type="predicted"/>
<dbReference type="InterPro" id="IPR036047">
    <property type="entry name" value="F-box-like_dom_sf"/>
</dbReference>
<reference evidence="3" key="1">
    <citation type="journal article" date="2019" name="Environ. Microbiol.">
        <title>Fungal ecological strategies reflected in gene transcription - a case study of two litter decomposers.</title>
        <authorList>
            <person name="Barbi F."/>
            <person name="Kohler A."/>
            <person name="Barry K."/>
            <person name="Baskaran P."/>
            <person name="Daum C."/>
            <person name="Fauchery L."/>
            <person name="Ihrmark K."/>
            <person name="Kuo A."/>
            <person name="LaButti K."/>
            <person name="Lipzen A."/>
            <person name="Morin E."/>
            <person name="Grigoriev I.V."/>
            <person name="Henrissat B."/>
            <person name="Lindahl B."/>
            <person name="Martin F."/>
        </authorList>
    </citation>
    <scope>NUCLEOTIDE SEQUENCE</scope>
    <source>
        <strain evidence="3">JB14</strain>
    </source>
</reference>
<dbReference type="CDD" id="cd09917">
    <property type="entry name" value="F-box_SF"/>
    <property type="match status" value="1"/>
</dbReference>